<dbReference type="Gene3D" id="2.160.20.10">
    <property type="entry name" value="Single-stranded right-handed beta-helix, Pectin lyase-like"/>
    <property type="match status" value="1"/>
</dbReference>
<dbReference type="STRING" id="688269.Theth_0397"/>
<dbReference type="PROSITE" id="PS00502">
    <property type="entry name" value="POLYGALACTURONASE"/>
    <property type="match status" value="1"/>
</dbReference>
<dbReference type="PATRIC" id="fig|688269.3.peg.408"/>
<dbReference type="EMBL" id="CP002351">
    <property type="protein sequence ID" value="AEH50492.1"/>
    <property type="molecule type" value="Genomic_DNA"/>
</dbReference>
<gene>
    <name evidence="6" type="ORF">Theth_0397</name>
</gene>
<keyword evidence="2 4" id="KW-0378">Hydrolase</keyword>
<dbReference type="RefSeq" id="WP_013931715.1">
    <property type="nucleotide sequence ID" value="NC_015707.1"/>
</dbReference>
<dbReference type="OrthoDB" id="9795222at2"/>
<comment type="similarity">
    <text evidence="1 4">Belongs to the glycosyl hydrolase 28 family.</text>
</comment>
<dbReference type="Pfam" id="PF00295">
    <property type="entry name" value="Glyco_hydro_28"/>
    <property type="match status" value="1"/>
</dbReference>
<keyword evidence="3 4" id="KW-0326">Glycosidase</keyword>
<dbReference type="SUPFAM" id="SSF51126">
    <property type="entry name" value="Pectin lyase-like"/>
    <property type="match status" value="1"/>
</dbReference>
<dbReference type="KEGG" id="tta:Theth_0397"/>
<dbReference type="InterPro" id="IPR011050">
    <property type="entry name" value="Pectin_lyase_fold/virulence"/>
</dbReference>
<evidence type="ECO:0000256" key="4">
    <source>
        <dbReference type="RuleBase" id="RU361169"/>
    </source>
</evidence>
<dbReference type="SMART" id="SM00710">
    <property type="entry name" value="PbH1"/>
    <property type="match status" value="4"/>
</dbReference>
<dbReference type="InterPro" id="IPR000743">
    <property type="entry name" value="Glyco_hydro_28"/>
</dbReference>
<dbReference type="Pfam" id="PF12708">
    <property type="entry name" value="Pect-lyase_RHGA_epim"/>
    <property type="match status" value="1"/>
</dbReference>
<dbReference type="HOGENOM" id="CLU_016031_8_3_0"/>
<dbReference type="InterPro" id="IPR024535">
    <property type="entry name" value="RHGA/B-epi-like_pectate_lyase"/>
</dbReference>
<feature type="domain" description="Rhamnogalacturonase A/B/Epimerase-like pectate lyase" evidence="5">
    <location>
        <begin position="82"/>
        <end position="131"/>
    </location>
</feature>
<protein>
    <submittedName>
        <fullName evidence="6">Glycoside hydrolase family 28</fullName>
    </submittedName>
</protein>
<dbReference type="InterPro" id="IPR051801">
    <property type="entry name" value="GH28_Enzymes"/>
</dbReference>
<evidence type="ECO:0000256" key="2">
    <source>
        <dbReference type="ARBA" id="ARBA00022801"/>
    </source>
</evidence>
<evidence type="ECO:0000313" key="7">
    <source>
        <dbReference type="Proteomes" id="UP000006804"/>
    </source>
</evidence>
<dbReference type="GO" id="GO:0004650">
    <property type="term" value="F:polygalacturonase activity"/>
    <property type="evidence" value="ECO:0007669"/>
    <property type="project" value="InterPro"/>
</dbReference>
<evidence type="ECO:0000256" key="3">
    <source>
        <dbReference type="ARBA" id="ARBA00023295"/>
    </source>
</evidence>
<dbReference type="GO" id="GO:0005975">
    <property type="term" value="P:carbohydrate metabolic process"/>
    <property type="evidence" value="ECO:0007669"/>
    <property type="project" value="InterPro"/>
</dbReference>
<accession>F7YW05</accession>
<sequence>MDARILSVTSRTATIELVSDYCYFLPFECEIFANGKSYGKINRNVFTIHNLEPDQEYILLLKKDEEKLADLTFRTEPESFVVDVRDFGAKGDGKTLDTFAVQAAIMSCPEGGTVVFPPGTYLLTPVFLKSNLTIEIQKDAVLLGVSERTLYPILPGLLSSKLGEIYLSSWEGEPAESFASLVTGIGVENVRIIGQGVIDANANFDDWWFNPKVKRIAWRPRSIFLNRCKNILIEGITIRNSPSWTVHPLFCKDLKLLTLNIVNPKNSPNTDGINPESCSNVLIAGCRISVGDDCVAVKAGKYEVKQKFDVPSENIEIRNCLMEHGHGAVVIGSEMSCGVRNVKVSNCLFVNTDRGLRIKTRRERGGYVDEIELKNVQMNGVFVPLAINCFYNCGADYDPLYSSDKVVADVNERTPTIGSIVMKNVLCEDVKSMAAFVYGLPEKKIEKIYMENVRIEISKECEVFNPEMFDGVQPVCRQGLLFKNVDKLVLKNVVVENQVGEKIMTINVDKLVEEG</sequence>
<dbReference type="InterPro" id="IPR012334">
    <property type="entry name" value="Pectin_lyas_fold"/>
</dbReference>
<dbReference type="Proteomes" id="UP000006804">
    <property type="component" value="Chromosome"/>
</dbReference>
<name>F7YW05_9THEM</name>
<dbReference type="InterPro" id="IPR006626">
    <property type="entry name" value="PbH1"/>
</dbReference>
<dbReference type="PANTHER" id="PTHR31339:SF9">
    <property type="entry name" value="PLASMIN AND FIBRONECTIN-BINDING PROTEIN A"/>
    <property type="match status" value="1"/>
</dbReference>
<dbReference type="AlphaFoldDB" id="F7YW05"/>
<evidence type="ECO:0000256" key="1">
    <source>
        <dbReference type="ARBA" id="ARBA00008834"/>
    </source>
</evidence>
<reference evidence="6 7" key="1">
    <citation type="submission" date="2010-11" db="EMBL/GenBank/DDBJ databases">
        <title>The complete genome of Thermotoga thermarum DSM 5069.</title>
        <authorList>
            <consortium name="US DOE Joint Genome Institute (JGI-PGF)"/>
            <person name="Lucas S."/>
            <person name="Copeland A."/>
            <person name="Lapidus A."/>
            <person name="Bruce D."/>
            <person name="Goodwin L."/>
            <person name="Pitluck S."/>
            <person name="Kyrpides N."/>
            <person name="Mavromatis K."/>
            <person name="Ivanova N."/>
            <person name="Zeytun A."/>
            <person name="Brettin T."/>
            <person name="Detter J.C."/>
            <person name="Tapia R."/>
            <person name="Han C."/>
            <person name="Land M."/>
            <person name="Hauser L."/>
            <person name="Markowitz V."/>
            <person name="Cheng J.-F."/>
            <person name="Hugenholtz P."/>
            <person name="Woyke T."/>
            <person name="Wu D."/>
            <person name="Spring S."/>
            <person name="Schroeder M."/>
            <person name="Brambilla E."/>
            <person name="Klenk H.-P."/>
            <person name="Eisen J.A."/>
        </authorList>
    </citation>
    <scope>NUCLEOTIDE SEQUENCE [LARGE SCALE GENOMIC DNA]</scope>
    <source>
        <strain evidence="6 7">DSM 5069</strain>
    </source>
</reference>
<keyword evidence="7" id="KW-1185">Reference proteome</keyword>
<organism evidence="6 7">
    <name type="scientific">Pseudothermotoga thermarum DSM 5069</name>
    <dbReference type="NCBI Taxonomy" id="688269"/>
    <lineage>
        <taxon>Bacteria</taxon>
        <taxon>Thermotogati</taxon>
        <taxon>Thermotogota</taxon>
        <taxon>Thermotogae</taxon>
        <taxon>Thermotogales</taxon>
        <taxon>Thermotogaceae</taxon>
        <taxon>Pseudothermotoga</taxon>
    </lineage>
</organism>
<proteinExistence type="inferred from homology"/>
<dbReference type="eggNOG" id="COG5434">
    <property type="taxonomic scope" value="Bacteria"/>
</dbReference>
<evidence type="ECO:0000313" key="6">
    <source>
        <dbReference type="EMBL" id="AEH50492.1"/>
    </source>
</evidence>
<evidence type="ECO:0000259" key="5">
    <source>
        <dbReference type="Pfam" id="PF12708"/>
    </source>
</evidence>
<dbReference type="PANTHER" id="PTHR31339">
    <property type="entry name" value="PECTIN LYASE-RELATED"/>
    <property type="match status" value="1"/>
</dbReference>